<dbReference type="RefSeq" id="XP_025344868.1">
    <property type="nucleotide sequence ID" value="XM_025489221.1"/>
</dbReference>
<keyword evidence="2" id="KW-1185">Reference proteome</keyword>
<reference evidence="1 2" key="1">
    <citation type="journal article" date="2018" name="Mol. Biol. Evol.">
        <title>Broad Genomic Sampling Reveals a Smut Pathogenic Ancestry of the Fungal Clade Ustilaginomycotina.</title>
        <authorList>
            <person name="Kijpornyongpan T."/>
            <person name="Mondo S.J."/>
            <person name="Barry K."/>
            <person name="Sandor L."/>
            <person name="Lee J."/>
            <person name="Lipzen A."/>
            <person name="Pangilinan J."/>
            <person name="LaButti K."/>
            <person name="Hainaut M."/>
            <person name="Henrissat B."/>
            <person name="Grigoriev I.V."/>
            <person name="Spatafora J.W."/>
            <person name="Aime M.C."/>
        </authorList>
    </citation>
    <scope>NUCLEOTIDE SEQUENCE [LARGE SCALE GENOMIC DNA]</scope>
    <source>
        <strain evidence="1 2">MCA 4718</strain>
    </source>
</reference>
<gene>
    <name evidence="1" type="ORF">BCV69DRAFT_130728</name>
</gene>
<dbReference type="Proteomes" id="UP000245942">
    <property type="component" value="Unassembled WGS sequence"/>
</dbReference>
<evidence type="ECO:0000313" key="2">
    <source>
        <dbReference type="Proteomes" id="UP000245942"/>
    </source>
</evidence>
<accession>A0A316TY25</accession>
<protein>
    <submittedName>
        <fullName evidence="1">Uncharacterized protein</fullName>
    </submittedName>
</protein>
<dbReference type="GeneID" id="37010955"/>
<proteinExistence type="predicted"/>
<evidence type="ECO:0000313" key="1">
    <source>
        <dbReference type="EMBL" id="PWN17708.1"/>
    </source>
</evidence>
<dbReference type="AlphaFoldDB" id="A0A316TY25"/>
<name>A0A316TY25_9BASI</name>
<sequence length="149" mass="16738">MYKKGIPYDVVHPKICSSLLRVSGTMPAAHTSGWPGGSSYYSQLWQLEEARLERRRGDWQCCGPLDAQTQLPHRTYYCTTSASTAASHRDRGRMRGATNPYSMDGNISPTGGVIGQQQHESVLPLLAITPPWNSREIQNWHRIDRGGRR</sequence>
<organism evidence="1 2">
    <name type="scientific">Pseudomicrostroma glucosiphilum</name>
    <dbReference type="NCBI Taxonomy" id="1684307"/>
    <lineage>
        <taxon>Eukaryota</taxon>
        <taxon>Fungi</taxon>
        <taxon>Dikarya</taxon>
        <taxon>Basidiomycota</taxon>
        <taxon>Ustilaginomycotina</taxon>
        <taxon>Exobasidiomycetes</taxon>
        <taxon>Microstromatales</taxon>
        <taxon>Microstromatales incertae sedis</taxon>
        <taxon>Pseudomicrostroma</taxon>
    </lineage>
</organism>
<dbReference type="EMBL" id="KZ819342">
    <property type="protein sequence ID" value="PWN17708.1"/>
    <property type="molecule type" value="Genomic_DNA"/>
</dbReference>